<name>A0A5K7YS69_9BACT</name>
<dbReference type="Proteomes" id="UP000427906">
    <property type="component" value="Chromosome"/>
</dbReference>
<evidence type="ECO:0000313" key="2">
    <source>
        <dbReference type="EMBL" id="BBO71225.1"/>
    </source>
</evidence>
<dbReference type="InterPro" id="IPR052716">
    <property type="entry name" value="MOSC_domain"/>
</dbReference>
<proteinExistence type="predicted"/>
<dbReference type="InterPro" id="IPR011037">
    <property type="entry name" value="Pyrv_Knase-like_insert_dom_sf"/>
</dbReference>
<gene>
    <name evidence="2" type="primary">mosC</name>
    <name evidence="2" type="ORF">DSCA_51550</name>
</gene>
<accession>A0A5K7YS69</accession>
<feature type="domain" description="MOSC" evidence="1">
    <location>
        <begin position="17"/>
        <end position="142"/>
    </location>
</feature>
<dbReference type="PANTHER" id="PTHR36930:SF1">
    <property type="entry name" value="MOSC DOMAIN-CONTAINING PROTEIN"/>
    <property type="match status" value="1"/>
</dbReference>
<dbReference type="GO" id="GO:0003824">
    <property type="term" value="F:catalytic activity"/>
    <property type="evidence" value="ECO:0007669"/>
    <property type="project" value="InterPro"/>
</dbReference>
<dbReference type="EMBL" id="AP021874">
    <property type="protein sequence ID" value="BBO71225.1"/>
    <property type="molecule type" value="Genomic_DNA"/>
</dbReference>
<dbReference type="AlphaFoldDB" id="A0A5K7YS69"/>
<evidence type="ECO:0000259" key="1">
    <source>
        <dbReference type="PROSITE" id="PS51340"/>
    </source>
</evidence>
<organism evidence="2 3">
    <name type="scientific">Desulfosarcina alkanivorans</name>
    <dbReference type="NCBI Taxonomy" id="571177"/>
    <lineage>
        <taxon>Bacteria</taxon>
        <taxon>Pseudomonadati</taxon>
        <taxon>Thermodesulfobacteriota</taxon>
        <taxon>Desulfobacteria</taxon>
        <taxon>Desulfobacterales</taxon>
        <taxon>Desulfosarcinaceae</taxon>
        <taxon>Desulfosarcina</taxon>
    </lineage>
</organism>
<dbReference type="InterPro" id="IPR005302">
    <property type="entry name" value="MoCF_Sase_C"/>
</dbReference>
<dbReference type="PANTHER" id="PTHR36930">
    <property type="entry name" value="METAL-SULFUR CLUSTER BIOSYNTHESIS PROTEINS YUAD-RELATED"/>
    <property type="match status" value="1"/>
</dbReference>
<keyword evidence="3" id="KW-1185">Reference proteome</keyword>
<dbReference type="RefSeq" id="WP_155319091.1">
    <property type="nucleotide sequence ID" value="NZ_AP021874.1"/>
</dbReference>
<dbReference type="OrthoDB" id="9784492at2"/>
<sequence>MKIVSIAVSRKKGTRKTLVDRVNVIENHGLEGDAHAGDWHRQVSFLASESIQAAREKGLTVDFGDFAENVATVGVDWKTLPVGTRVKLGSTVVVEVSQIGKTCHKPCAIYYQAGDCIMPREGVFARVIRGGEIVCGDSLALMAEPVEPTGR</sequence>
<evidence type="ECO:0000313" key="3">
    <source>
        <dbReference type="Proteomes" id="UP000427906"/>
    </source>
</evidence>
<dbReference type="GO" id="GO:0030170">
    <property type="term" value="F:pyridoxal phosphate binding"/>
    <property type="evidence" value="ECO:0007669"/>
    <property type="project" value="InterPro"/>
</dbReference>
<dbReference type="PROSITE" id="PS51340">
    <property type="entry name" value="MOSC"/>
    <property type="match status" value="1"/>
</dbReference>
<protein>
    <submittedName>
        <fullName evidence="2">Molybdenum cofactor sulfurase</fullName>
    </submittedName>
</protein>
<dbReference type="KEGG" id="dalk:DSCA_51550"/>
<reference evidence="2 3" key="1">
    <citation type="submission" date="2019-11" db="EMBL/GenBank/DDBJ databases">
        <title>Comparative genomics of hydrocarbon-degrading Desulfosarcina strains.</title>
        <authorList>
            <person name="Watanabe M."/>
            <person name="Kojima H."/>
            <person name="Fukui M."/>
        </authorList>
    </citation>
    <scope>NUCLEOTIDE SEQUENCE [LARGE SCALE GENOMIC DNA]</scope>
    <source>
        <strain evidence="2 3">PL12</strain>
    </source>
</reference>
<dbReference type="Pfam" id="PF03473">
    <property type="entry name" value="MOSC"/>
    <property type="match status" value="1"/>
</dbReference>
<dbReference type="GO" id="GO:0030151">
    <property type="term" value="F:molybdenum ion binding"/>
    <property type="evidence" value="ECO:0007669"/>
    <property type="project" value="InterPro"/>
</dbReference>
<dbReference type="SUPFAM" id="SSF50800">
    <property type="entry name" value="PK beta-barrel domain-like"/>
    <property type="match status" value="1"/>
</dbReference>
<dbReference type="Gene3D" id="2.40.33.20">
    <property type="entry name" value="PK beta-barrel domain-like"/>
    <property type="match status" value="1"/>
</dbReference>